<evidence type="ECO:0000256" key="3">
    <source>
        <dbReference type="ARBA" id="ARBA00023027"/>
    </source>
</evidence>
<dbReference type="InterPro" id="IPR006139">
    <property type="entry name" value="D-isomer_2_OHA_DH_cat_dom"/>
</dbReference>
<name>A0A0R1Y216_9LACO</name>
<dbReference type="EMBL" id="AZGA01000005">
    <property type="protein sequence ID" value="KRM36298.1"/>
    <property type="molecule type" value="Genomic_DNA"/>
</dbReference>
<dbReference type="GO" id="GO:0051287">
    <property type="term" value="F:NAD binding"/>
    <property type="evidence" value="ECO:0007669"/>
    <property type="project" value="InterPro"/>
</dbReference>
<dbReference type="PROSITE" id="PS00671">
    <property type="entry name" value="D_2_HYDROXYACID_DH_3"/>
    <property type="match status" value="1"/>
</dbReference>
<keyword evidence="2 4" id="KW-0560">Oxidoreductase</keyword>
<dbReference type="InterPro" id="IPR058205">
    <property type="entry name" value="D-LDH-like"/>
</dbReference>
<dbReference type="STRING" id="1423734.FC83_GL003052"/>
<keyword evidence="3" id="KW-0520">NAD</keyword>
<dbReference type="SUPFAM" id="SSF52283">
    <property type="entry name" value="Formate/glycerate dehydrogenase catalytic domain-like"/>
    <property type="match status" value="1"/>
</dbReference>
<dbReference type="InterPro" id="IPR029753">
    <property type="entry name" value="D-isomer_DH_CS"/>
</dbReference>
<keyword evidence="8" id="KW-1185">Reference proteome</keyword>
<dbReference type="AlphaFoldDB" id="A0A0R1Y216"/>
<proteinExistence type="inferred from homology"/>
<dbReference type="Pfam" id="PF02826">
    <property type="entry name" value="2-Hacid_dh_C"/>
    <property type="match status" value="1"/>
</dbReference>
<dbReference type="GO" id="GO:0008720">
    <property type="term" value="F:D-lactate dehydrogenase (NAD+) activity"/>
    <property type="evidence" value="ECO:0007669"/>
    <property type="project" value="TreeGrafter"/>
</dbReference>
<evidence type="ECO:0000256" key="1">
    <source>
        <dbReference type="ARBA" id="ARBA00005854"/>
    </source>
</evidence>
<dbReference type="eggNOG" id="COG1052">
    <property type="taxonomic scope" value="Bacteria"/>
</dbReference>
<accession>A0A0R1Y216</accession>
<dbReference type="InterPro" id="IPR006140">
    <property type="entry name" value="D-isomer_DH_NAD-bd"/>
</dbReference>
<evidence type="ECO:0000313" key="7">
    <source>
        <dbReference type="EMBL" id="KRM36298.1"/>
    </source>
</evidence>
<dbReference type="Pfam" id="PF00389">
    <property type="entry name" value="2-Hacid_dh"/>
    <property type="match status" value="1"/>
</dbReference>
<dbReference type="InterPro" id="IPR029752">
    <property type="entry name" value="D-isomer_DH_CS1"/>
</dbReference>
<dbReference type="SUPFAM" id="SSF51735">
    <property type="entry name" value="NAD(P)-binding Rossmann-fold domains"/>
    <property type="match status" value="1"/>
</dbReference>
<reference evidence="7 8" key="1">
    <citation type="journal article" date="2015" name="Genome Announc.">
        <title>Expanding the biotechnology potential of lactobacilli through comparative genomics of 213 strains and associated genera.</title>
        <authorList>
            <person name="Sun Z."/>
            <person name="Harris H.M."/>
            <person name="McCann A."/>
            <person name="Guo C."/>
            <person name="Argimon S."/>
            <person name="Zhang W."/>
            <person name="Yang X."/>
            <person name="Jeffery I.B."/>
            <person name="Cooney J.C."/>
            <person name="Kagawa T.F."/>
            <person name="Liu W."/>
            <person name="Song Y."/>
            <person name="Salvetti E."/>
            <person name="Wrobel A."/>
            <person name="Rasinkangas P."/>
            <person name="Parkhill J."/>
            <person name="Rea M.C."/>
            <person name="O'Sullivan O."/>
            <person name="Ritari J."/>
            <person name="Douillard F.P."/>
            <person name="Paul Ross R."/>
            <person name="Yang R."/>
            <person name="Briner A.E."/>
            <person name="Felis G.E."/>
            <person name="de Vos W.M."/>
            <person name="Barrangou R."/>
            <person name="Klaenhammer T.R."/>
            <person name="Caufield P.W."/>
            <person name="Cui Y."/>
            <person name="Zhang H."/>
            <person name="O'Toole P.W."/>
        </authorList>
    </citation>
    <scope>NUCLEOTIDE SEQUENCE [LARGE SCALE GENOMIC DNA]</scope>
    <source>
        <strain evidence="7 8">DSM 18527</strain>
    </source>
</reference>
<dbReference type="PROSITE" id="PS00065">
    <property type="entry name" value="D_2_HYDROXYACID_DH_1"/>
    <property type="match status" value="1"/>
</dbReference>
<gene>
    <name evidence="7" type="ORF">FC83_GL003052</name>
</gene>
<dbReference type="Gene3D" id="3.40.50.720">
    <property type="entry name" value="NAD(P)-binding Rossmann-like Domain"/>
    <property type="match status" value="2"/>
</dbReference>
<evidence type="ECO:0000256" key="2">
    <source>
        <dbReference type="ARBA" id="ARBA00023002"/>
    </source>
</evidence>
<dbReference type="InterPro" id="IPR036291">
    <property type="entry name" value="NAD(P)-bd_dom_sf"/>
</dbReference>
<organism evidence="7 8">
    <name type="scientific">Agrilactobacillus composti DSM 18527 = JCM 14202</name>
    <dbReference type="NCBI Taxonomy" id="1423734"/>
    <lineage>
        <taxon>Bacteria</taxon>
        <taxon>Bacillati</taxon>
        <taxon>Bacillota</taxon>
        <taxon>Bacilli</taxon>
        <taxon>Lactobacillales</taxon>
        <taxon>Lactobacillaceae</taxon>
        <taxon>Agrilactobacillus</taxon>
    </lineage>
</organism>
<dbReference type="Proteomes" id="UP000051236">
    <property type="component" value="Unassembled WGS sequence"/>
</dbReference>
<evidence type="ECO:0000259" key="5">
    <source>
        <dbReference type="Pfam" id="PF00389"/>
    </source>
</evidence>
<protein>
    <submittedName>
        <fullName evidence="7">D-lactate dehydrogenase</fullName>
    </submittedName>
</protein>
<comment type="caution">
    <text evidence="7">The sequence shown here is derived from an EMBL/GenBank/DDBJ whole genome shotgun (WGS) entry which is preliminary data.</text>
</comment>
<feature type="domain" description="D-isomer specific 2-hydroxyacid dehydrogenase catalytic" evidence="5">
    <location>
        <begin position="8"/>
        <end position="323"/>
    </location>
</feature>
<evidence type="ECO:0000313" key="8">
    <source>
        <dbReference type="Proteomes" id="UP000051236"/>
    </source>
</evidence>
<feature type="domain" description="D-isomer specific 2-hydroxyacid dehydrogenase NAD-binding" evidence="6">
    <location>
        <begin position="116"/>
        <end position="296"/>
    </location>
</feature>
<dbReference type="PATRIC" id="fig|1423734.3.peg.3101"/>
<dbReference type="PROSITE" id="PS00670">
    <property type="entry name" value="D_2_HYDROXYACID_DH_2"/>
    <property type="match status" value="1"/>
</dbReference>
<sequence>MQRMAITVYSVRDDEVAYFQQWQQAHPEEQVQLIKVDLTVETATLAAGSHSVILLQTKPVDVTIIQVLAQLQVANLIVRAVGVDNIDAKAITQFGMQLANVPSYSPRSVAEFTVLQLLQLLRQSFRFNIAFKKGDFRWTPFLGEELVGKTVGVIGTGRIGAAVIAILKGFDVHILAYSHHHNLAAQGVQYVDQLPELYRRCDVLTLHIPGNAENTRLIDGAAFQAMKPGMILLNMARGSVVDTQALLAAMDQHIILATYDNEAPYFGQDYSQRKIDDLYLRALMQRDDVLLAPHMAFYTKPAVENMVNQALDKSLAFLQNTPTLEVH</sequence>
<evidence type="ECO:0000256" key="4">
    <source>
        <dbReference type="RuleBase" id="RU003719"/>
    </source>
</evidence>
<evidence type="ECO:0000259" key="6">
    <source>
        <dbReference type="Pfam" id="PF02826"/>
    </source>
</evidence>
<dbReference type="PANTHER" id="PTHR43026:SF1">
    <property type="entry name" value="2-HYDROXYACID DEHYDROGENASE HOMOLOG 1-RELATED"/>
    <property type="match status" value="1"/>
</dbReference>
<comment type="similarity">
    <text evidence="1 4">Belongs to the D-isomer specific 2-hydroxyacid dehydrogenase family.</text>
</comment>
<dbReference type="PANTHER" id="PTHR43026">
    <property type="entry name" value="2-HYDROXYACID DEHYDROGENASE HOMOLOG 1-RELATED"/>
    <property type="match status" value="1"/>
</dbReference>